<keyword evidence="4" id="KW-0547">Nucleotide-binding</keyword>
<dbReference type="RefSeq" id="WP_115499441.1">
    <property type="nucleotide sequence ID" value="NZ_JACRTI010000018.1"/>
</dbReference>
<sequence>MNKELLRQVIYEQKAQNVDLGIERYIDPTLLECPEVVVITGVRRCGKSVLLHQIQKRREEKDYYLNFDDERLISFTVEDFQMLNEVFMEDFGLQKTYYLDEIQNIQGWERFISRLYGQGCKVFVTGSNANLLSRELATFLTGRHVTVELYPFSFLEFLKLEQFEFKHEYFYTTEGKARLSSQMRKYLKIGGFPQYIRWGSTNYLSSLYNDILYKDVVVRNRINNEKQLKEMMYYLASNATHRYTYNSVAKVVGIKTSDTIKSYLGFIEDTYLVYQLGKFDYSVGAQMKSPKKIYFIDNAIINKIGFNATDNLGSLLENIVCVELLRQGKEIYYHADTQECDFIVREGNQIVQSFQVTVSLNDPRTREREMKGALSAMDAYKLKEGYIITLEEYEEVTIDDGRCIHVLPVWKWLLEKH</sequence>
<comment type="caution">
    <text evidence="4">The sequence shown here is derived from an EMBL/GenBank/DDBJ whole genome shotgun (WGS) entry which is preliminary data.</text>
</comment>
<organism evidence="4 5">
    <name type="scientific">Parabacteroides acidifaciens</name>
    <dbReference type="NCBI Taxonomy" id="2290935"/>
    <lineage>
        <taxon>Bacteria</taxon>
        <taxon>Pseudomonadati</taxon>
        <taxon>Bacteroidota</taxon>
        <taxon>Bacteroidia</taxon>
        <taxon>Bacteroidales</taxon>
        <taxon>Tannerellaceae</taxon>
        <taxon>Parabacteroides</taxon>
    </lineage>
</organism>
<gene>
    <name evidence="4" type="ORF">DWU89_09675</name>
    <name evidence="3" type="ORF">H8784_09445</name>
</gene>
<evidence type="ECO:0000259" key="2">
    <source>
        <dbReference type="Pfam" id="PF13635"/>
    </source>
</evidence>
<dbReference type="SUPFAM" id="SSF52540">
    <property type="entry name" value="P-loop containing nucleoside triphosphate hydrolases"/>
    <property type="match status" value="1"/>
</dbReference>
<evidence type="ECO:0000313" key="3">
    <source>
        <dbReference type="EMBL" id="MBC8601939.1"/>
    </source>
</evidence>
<name>A0A3D8HEK6_9BACT</name>
<protein>
    <submittedName>
        <fullName evidence="4">ATP-binding protein</fullName>
    </submittedName>
</protein>
<evidence type="ECO:0000313" key="5">
    <source>
        <dbReference type="Proteomes" id="UP000256321"/>
    </source>
</evidence>
<dbReference type="PANTHER" id="PTHR33295:SF8">
    <property type="entry name" value="AAA+ ATPASE DOMAIN-CONTAINING PROTEIN"/>
    <property type="match status" value="1"/>
</dbReference>
<evidence type="ECO:0000259" key="1">
    <source>
        <dbReference type="Pfam" id="PF13173"/>
    </source>
</evidence>
<accession>A0A3D8HEK6</accession>
<dbReference type="Pfam" id="PF13635">
    <property type="entry name" value="DUF4143"/>
    <property type="match status" value="1"/>
</dbReference>
<dbReference type="Pfam" id="PF13173">
    <property type="entry name" value="AAA_14"/>
    <property type="match status" value="1"/>
</dbReference>
<dbReference type="InterPro" id="IPR025420">
    <property type="entry name" value="DUF4143"/>
</dbReference>
<keyword evidence="4" id="KW-0067">ATP-binding</keyword>
<reference evidence="4 5" key="1">
    <citation type="submission" date="2018-07" db="EMBL/GenBank/DDBJ databases">
        <title>Parabacteroides acidifaciens nov. sp., isolated from human feces.</title>
        <authorList>
            <person name="Wang Y.J."/>
        </authorList>
    </citation>
    <scope>NUCLEOTIDE SEQUENCE [LARGE SCALE GENOMIC DNA]</scope>
    <source>
        <strain evidence="4 5">426-9</strain>
    </source>
</reference>
<evidence type="ECO:0000313" key="4">
    <source>
        <dbReference type="EMBL" id="RDU49395.1"/>
    </source>
</evidence>
<reference evidence="3 6" key="2">
    <citation type="submission" date="2020-08" db="EMBL/GenBank/DDBJ databases">
        <title>Genome public.</title>
        <authorList>
            <person name="Liu C."/>
            <person name="Sun Q."/>
        </authorList>
    </citation>
    <scope>NUCLEOTIDE SEQUENCE [LARGE SCALE GENOMIC DNA]</scope>
    <source>
        <strain evidence="3 6">426_9</strain>
    </source>
</reference>
<dbReference type="PANTHER" id="PTHR33295">
    <property type="entry name" value="ATPASE"/>
    <property type="match status" value="1"/>
</dbReference>
<evidence type="ECO:0000313" key="6">
    <source>
        <dbReference type="Proteomes" id="UP000629596"/>
    </source>
</evidence>
<dbReference type="InterPro" id="IPR041682">
    <property type="entry name" value="AAA_14"/>
</dbReference>
<dbReference type="EMBL" id="JACRTI010000018">
    <property type="protein sequence ID" value="MBC8601939.1"/>
    <property type="molecule type" value="Genomic_DNA"/>
</dbReference>
<dbReference type="EMBL" id="QREV01000018">
    <property type="protein sequence ID" value="RDU49395.1"/>
    <property type="molecule type" value="Genomic_DNA"/>
</dbReference>
<dbReference type="Proteomes" id="UP000629596">
    <property type="component" value="Unassembled WGS sequence"/>
</dbReference>
<keyword evidence="6" id="KW-1185">Reference proteome</keyword>
<dbReference type="GO" id="GO:0005524">
    <property type="term" value="F:ATP binding"/>
    <property type="evidence" value="ECO:0007669"/>
    <property type="project" value="UniProtKB-KW"/>
</dbReference>
<proteinExistence type="predicted"/>
<feature type="domain" description="AAA" evidence="1">
    <location>
        <begin position="35"/>
        <end position="158"/>
    </location>
</feature>
<dbReference type="Proteomes" id="UP000256321">
    <property type="component" value="Unassembled WGS sequence"/>
</dbReference>
<dbReference type="InterPro" id="IPR027417">
    <property type="entry name" value="P-loop_NTPase"/>
</dbReference>
<dbReference type="AlphaFoldDB" id="A0A3D8HEK6"/>
<feature type="domain" description="DUF4143" evidence="2">
    <location>
        <begin position="214"/>
        <end position="351"/>
    </location>
</feature>